<evidence type="ECO:0000259" key="5">
    <source>
        <dbReference type="PROSITE" id="PS50011"/>
    </source>
</evidence>
<feature type="domain" description="Protein kinase" evidence="5">
    <location>
        <begin position="30"/>
        <end position="333"/>
    </location>
</feature>
<reference evidence="6 7" key="1">
    <citation type="submission" date="2019-02" db="EMBL/GenBank/DDBJ databases">
        <title>Deep-cultivation of Planctomycetes and their phenomic and genomic characterization uncovers novel biology.</title>
        <authorList>
            <person name="Wiegand S."/>
            <person name="Jogler M."/>
            <person name="Boedeker C."/>
            <person name="Pinto D."/>
            <person name="Vollmers J."/>
            <person name="Rivas-Marin E."/>
            <person name="Kohn T."/>
            <person name="Peeters S.H."/>
            <person name="Heuer A."/>
            <person name="Rast P."/>
            <person name="Oberbeckmann S."/>
            <person name="Bunk B."/>
            <person name="Jeske O."/>
            <person name="Meyerdierks A."/>
            <person name="Storesund J.E."/>
            <person name="Kallscheuer N."/>
            <person name="Luecker S."/>
            <person name="Lage O.M."/>
            <person name="Pohl T."/>
            <person name="Merkel B.J."/>
            <person name="Hornburger P."/>
            <person name="Mueller R.-W."/>
            <person name="Bruemmer F."/>
            <person name="Labrenz M."/>
            <person name="Spormann A.M."/>
            <person name="Op den Camp H."/>
            <person name="Overmann J."/>
            <person name="Amann R."/>
            <person name="Jetten M.S.M."/>
            <person name="Mascher T."/>
            <person name="Medema M.H."/>
            <person name="Devos D.P."/>
            <person name="Kaster A.-K."/>
            <person name="Ovreas L."/>
            <person name="Rohde M."/>
            <person name="Galperin M.Y."/>
            <person name="Jogler C."/>
        </authorList>
    </citation>
    <scope>NUCLEOTIDE SEQUENCE [LARGE SCALE GENOMIC DNA]</scope>
    <source>
        <strain evidence="6 7">Pan189</strain>
    </source>
</reference>
<name>A0A517R016_9PLAN</name>
<dbReference type="InterPro" id="IPR000719">
    <property type="entry name" value="Prot_kinase_dom"/>
</dbReference>
<keyword evidence="7" id="KW-1185">Reference proteome</keyword>
<sequence>MSRTAPRSGIILSGTDPNLPPGNVGEFEKYTDFQEMARGGKALLTECYDRIIGRTVVMKRLLPKFAEDEQEQRRFLREARVTAQLQHPNTVPVYDLGRDDEGHTFFTMKRIYGENFHEILKKIAQGDEQTIEEYPVGRRIEVVADACLALAYAHALGVVHRDVKPENIWVGEYGQVILLDWGIAKVWGHYDDFQRDPKDPDAVPWDESIEVTQQLRTLTQAGQLVGTPLYMSPEQVLGHRYLDERSDIFGAGIVLYEALAIHEPFRGRNIRETFDRIIHEPPTPPHEKSPQYDIPPEASEIALKALSKNADERFQTMLEYVEALRNVARKIEP</sequence>
<proteinExistence type="predicted"/>
<dbReference type="Gene3D" id="1.10.510.10">
    <property type="entry name" value="Transferase(Phosphotransferase) domain 1"/>
    <property type="match status" value="1"/>
</dbReference>
<dbReference type="KEGG" id="svp:Pan189_16180"/>
<accession>A0A517R016</accession>
<dbReference type="PROSITE" id="PS50011">
    <property type="entry name" value="PROTEIN_KINASE_DOM"/>
    <property type="match status" value="1"/>
</dbReference>
<dbReference type="GO" id="GO:0004674">
    <property type="term" value="F:protein serine/threonine kinase activity"/>
    <property type="evidence" value="ECO:0007669"/>
    <property type="project" value="UniProtKB-EC"/>
</dbReference>
<evidence type="ECO:0000256" key="4">
    <source>
        <dbReference type="ARBA" id="ARBA00022840"/>
    </source>
</evidence>
<dbReference type="PANTHER" id="PTHR43289:SF6">
    <property type="entry name" value="SERINE_THREONINE-PROTEIN KINASE NEKL-3"/>
    <property type="match status" value="1"/>
</dbReference>
<keyword evidence="4" id="KW-0067">ATP-binding</keyword>
<dbReference type="Gene3D" id="3.30.200.20">
    <property type="entry name" value="Phosphorylase Kinase, domain 1"/>
    <property type="match status" value="1"/>
</dbReference>
<evidence type="ECO:0000256" key="2">
    <source>
        <dbReference type="ARBA" id="ARBA00022741"/>
    </source>
</evidence>
<evidence type="ECO:0000256" key="1">
    <source>
        <dbReference type="ARBA" id="ARBA00022679"/>
    </source>
</evidence>
<dbReference type="RefSeq" id="WP_145363376.1">
    <property type="nucleotide sequence ID" value="NZ_CP036268.1"/>
</dbReference>
<dbReference type="CDD" id="cd14014">
    <property type="entry name" value="STKc_PknB_like"/>
    <property type="match status" value="1"/>
</dbReference>
<organism evidence="6 7">
    <name type="scientific">Stratiformator vulcanicus</name>
    <dbReference type="NCBI Taxonomy" id="2527980"/>
    <lineage>
        <taxon>Bacteria</taxon>
        <taxon>Pseudomonadati</taxon>
        <taxon>Planctomycetota</taxon>
        <taxon>Planctomycetia</taxon>
        <taxon>Planctomycetales</taxon>
        <taxon>Planctomycetaceae</taxon>
        <taxon>Stratiformator</taxon>
    </lineage>
</organism>
<keyword evidence="3 6" id="KW-0418">Kinase</keyword>
<evidence type="ECO:0000313" key="7">
    <source>
        <dbReference type="Proteomes" id="UP000317318"/>
    </source>
</evidence>
<dbReference type="GO" id="GO:0005524">
    <property type="term" value="F:ATP binding"/>
    <property type="evidence" value="ECO:0007669"/>
    <property type="project" value="UniProtKB-KW"/>
</dbReference>
<dbReference type="EC" id="2.7.11.1" evidence="6"/>
<keyword evidence="2" id="KW-0547">Nucleotide-binding</keyword>
<dbReference type="AlphaFoldDB" id="A0A517R016"/>
<keyword evidence="1 6" id="KW-0808">Transferase</keyword>
<dbReference type="SMART" id="SM00220">
    <property type="entry name" value="S_TKc"/>
    <property type="match status" value="1"/>
</dbReference>
<dbReference type="OrthoDB" id="6111975at2"/>
<gene>
    <name evidence="6" type="primary">pknD_3</name>
    <name evidence="6" type="ORF">Pan189_16180</name>
</gene>
<dbReference type="Pfam" id="PF00069">
    <property type="entry name" value="Pkinase"/>
    <property type="match status" value="1"/>
</dbReference>
<dbReference type="Proteomes" id="UP000317318">
    <property type="component" value="Chromosome"/>
</dbReference>
<dbReference type="EMBL" id="CP036268">
    <property type="protein sequence ID" value="QDT37245.1"/>
    <property type="molecule type" value="Genomic_DNA"/>
</dbReference>
<dbReference type="InterPro" id="IPR011009">
    <property type="entry name" value="Kinase-like_dom_sf"/>
</dbReference>
<dbReference type="PANTHER" id="PTHR43289">
    <property type="entry name" value="MITOGEN-ACTIVATED PROTEIN KINASE KINASE KINASE 20-RELATED"/>
    <property type="match status" value="1"/>
</dbReference>
<protein>
    <submittedName>
        <fullName evidence="6">Serine/threonine-protein kinase PknD</fullName>
        <ecNumber evidence="6">2.7.11.1</ecNumber>
    </submittedName>
</protein>
<dbReference type="SUPFAM" id="SSF56112">
    <property type="entry name" value="Protein kinase-like (PK-like)"/>
    <property type="match status" value="1"/>
</dbReference>
<evidence type="ECO:0000256" key="3">
    <source>
        <dbReference type="ARBA" id="ARBA00022777"/>
    </source>
</evidence>
<evidence type="ECO:0000313" key="6">
    <source>
        <dbReference type="EMBL" id="QDT37245.1"/>
    </source>
</evidence>